<dbReference type="PANTHER" id="PTHR21284">
    <property type="entry name" value="EG:80H7.2 PROTEIN"/>
    <property type="match status" value="1"/>
</dbReference>
<keyword evidence="4 5" id="KW-0472">Membrane</keyword>
<feature type="transmembrane region" description="Helical" evidence="5">
    <location>
        <begin position="106"/>
        <end position="124"/>
    </location>
</feature>
<accession>A0ABQ9GIJ2</accession>
<gene>
    <name evidence="6" type="ORF">PR048_028188</name>
</gene>
<evidence type="ECO:0000256" key="2">
    <source>
        <dbReference type="ARBA" id="ARBA00022692"/>
    </source>
</evidence>
<feature type="transmembrane region" description="Helical" evidence="5">
    <location>
        <begin position="77"/>
        <end position="100"/>
    </location>
</feature>
<evidence type="ECO:0000256" key="1">
    <source>
        <dbReference type="ARBA" id="ARBA00004141"/>
    </source>
</evidence>
<name>A0ABQ9GIJ2_9NEOP</name>
<dbReference type="Gene3D" id="1.20.140.150">
    <property type="match status" value="1"/>
</dbReference>
<dbReference type="PANTHER" id="PTHR21284:SF6">
    <property type="entry name" value="SINUOUS"/>
    <property type="match status" value="1"/>
</dbReference>
<comment type="subcellular location">
    <subcellularLocation>
        <location evidence="1">Membrane</location>
        <topology evidence="1">Multi-pass membrane protein</topology>
    </subcellularLocation>
</comment>
<sequence length="359" mass="40541">MNRRDIQHLDLHPAVPDLKRQSVLFLHRAPGAKDSYRTTNPRQFFTTLLLPCRKATRPVLYTGQAPVPLTFMIATQFFFTLCFLCVLIAAILVLVFFLCFGPDQKYFILLIKVIAGLLLFAVIWGRGGVMVRLYALQLGKLGLIPTGVTRGFSHVELCHTMLKVGRFSRGSPVSLALAFRHCSIFASLHPHRLSIPLKDSVFKDILVHKYDSLCVCVKRNLRLSLRFEQYIGVVLMWLAIVLGFSGGIAVIIFASLGNGKGWMPEQENNYLGWAFGLGVVGVVMAFISGILFVVEFNVQNKKIKYLKESQTRFEMEHDWLTLDDPITWRYVDLLLAWSRLETLLLAWRGLAGALGALRL</sequence>
<dbReference type="InterPro" id="IPR004031">
    <property type="entry name" value="PMP22/EMP/MP20/Claudin"/>
</dbReference>
<reference evidence="6 7" key="1">
    <citation type="submission" date="2023-02" db="EMBL/GenBank/DDBJ databases">
        <title>LHISI_Scaffold_Assembly.</title>
        <authorList>
            <person name="Stuart O.P."/>
            <person name="Cleave R."/>
            <person name="Magrath M.J.L."/>
            <person name="Mikheyev A.S."/>
        </authorList>
    </citation>
    <scope>NUCLEOTIDE SEQUENCE [LARGE SCALE GENOMIC DNA]</scope>
    <source>
        <strain evidence="6">Daus_M_001</strain>
        <tissue evidence="6">Leg muscle</tissue>
    </source>
</reference>
<feature type="transmembrane region" description="Helical" evidence="5">
    <location>
        <begin position="230"/>
        <end position="253"/>
    </location>
</feature>
<dbReference type="EMBL" id="JARBHB010000012">
    <property type="protein sequence ID" value="KAJ8871848.1"/>
    <property type="molecule type" value="Genomic_DNA"/>
</dbReference>
<evidence type="ECO:0000256" key="5">
    <source>
        <dbReference type="SAM" id="Phobius"/>
    </source>
</evidence>
<comment type="caution">
    <text evidence="6">The sequence shown here is derived from an EMBL/GenBank/DDBJ whole genome shotgun (WGS) entry which is preliminary data.</text>
</comment>
<feature type="transmembrane region" description="Helical" evidence="5">
    <location>
        <begin position="273"/>
        <end position="294"/>
    </location>
</feature>
<keyword evidence="3 5" id="KW-1133">Transmembrane helix</keyword>
<proteinExistence type="predicted"/>
<keyword evidence="7" id="KW-1185">Reference proteome</keyword>
<evidence type="ECO:0000313" key="6">
    <source>
        <dbReference type="EMBL" id="KAJ8871848.1"/>
    </source>
</evidence>
<evidence type="ECO:0000313" key="7">
    <source>
        <dbReference type="Proteomes" id="UP001159363"/>
    </source>
</evidence>
<organism evidence="6 7">
    <name type="scientific">Dryococelus australis</name>
    <dbReference type="NCBI Taxonomy" id="614101"/>
    <lineage>
        <taxon>Eukaryota</taxon>
        <taxon>Metazoa</taxon>
        <taxon>Ecdysozoa</taxon>
        <taxon>Arthropoda</taxon>
        <taxon>Hexapoda</taxon>
        <taxon>Insecta</taxon>
        <taxon>Pterygota</taxon>
        <taxon>Neoptera</taxon>
        <taxon>Polyneoptera</taxon>
        <taxon>Phasmatodea</taxon>
        <taxon>Verophasmatodea</taxon>
        <taxon>Anareolatae</taxon>
        <taxon>Phasmatidae</taxon>
        <taxon>Eurycanthinae</taxon>
        <taxon>Dryococelus</taxon>
    </lineage>
</organism>
<evidence type="ECO:0000256" key="3">
    <source>
        <dbReference type="ARBA" id="ARBA00022989"/>
    </source>
</evidence>
<keyword evidence="2 5" id="KW-0812">Transmembrane</keyword>
<dbReference type="Pfam" id="PF13903">
    <property type="entry name" value="Claudin_2"/>
    <property type="match status" value="1"/>
</dbReference>
<evidence type="ECO:0000256" key="4">
    <source>
        <dbReference type="ARBA" id="ARBA00023136"/>
    </source>
</evidence>
<dbReference type="Proteomes" id="UP001159363">
    <property type="component" value="Chromosome 11"/>
</dbReference>
<protein>
    <submittedName>
        <fullName evidence="6">Uncharacterized protein</fullName>
    </submittedName>
</protein>